<feature type="coiled-coil region" evidence="5">
    <location>
        <begin position="640"/>
        <end position="793"/>
    </location>
</feature>
<dbReference type="PANTHER" id="PTHR20544:SF0">
    <property type="entry name" value="NUCLEOPROTEIN TPR_MLP1 DOMAIN-CONTAINING PROTEIN"/>
    <property type="match status" value="1"/>
</dbReference>
<dbReference type="EMBL" id="JAODUO010000341">
    <property type="protein sequence ID" value="KAK2182666.1"/>
    <property type="molecule type" value="Genomic_DNA"/>
</dbReference>
<sequence length="1166" mass="134370">MASGILVEARDAEIERMNRLLSGGRPADVVALEARNRSNERLISHLNIQIDFLQQKNEEVLAELERARDRAKSATVQTLDSDEKNMQLARDLKDADSKAYKIQHEKESAIRAADHEVVETKIQLERSRNELENLDLENAAIRQEKEELLSECDCLKAQLNSELADRQELECLLDKAQDEKRRLSHRVNKLTSTERELVLEIDRLKHRCSSSTANNKKRNKSPTRSMECYLRSVEEERDYFKSEVDQLNKVLRAKAKVSQRSPSPCRGTPRQGSPTRSSRQQRSPGKQKMNTSGTVGSTASPAVAERKAAAHYEGIVRVLEEERDLYKQQLDVLKSHCCCVPQSYSSSCSNVEIERLQRERDDLQNLLAKFERHICEIQANVKALTSERDSLSTLYEETKGELAMTRQELLRSPRQTKASLQAQAMLRRLENEREDALTELRRVTTERDTLHERLQIATDTQLADRARLEQRIEDLQNTVKNVEAEKLSKEDQVKALETMLDNLEVKVKRQATEMIEAQDLISQQKSSANQMRILQEQTEHALKDVQKKLSRKEEEIDQRQDDLVHLEKDMVTVENDNRCARDEICHLRHTIACMDKEKDALQMCVDEKTELNVQLENDISLKNRLIGKLRANVTEVEALLTSTKENLSVKEREIASLRRQADSSSEELMEVSRAREVALRENRRLQDDLSSMMKENQSVNQELQDALNEREQLKNQVQDYLLEVKRIEELLSTKEQERSDLLEQYRHLSLEAERFETQANQLESEGSNLRLELMTLDSENHHLKERVQGLEREIQEPLPFHQNSSPPSFNHPTVCSSTVTSKSSTRRRCRTRRRQSPTWRTPCSTQDEEKHGLLQDLTASRDLSAQLEATNESMQRQMTAKILEQESLSTRQDDLRNEAEMLRSQVTSEHTLVKNLEGILASNREKEFQTQLALQEKDAEIHLLKDRLALSDSKLDSQMREIATMRAKVVELESESDRLRRQLTNEKFERERTVQELRKHGLNPPGEAMSARSMSHTSSPDRRSPYSGRTLLQLVDDMDAPAVSTTSPQPHTSTTPRTTSAVVPRPQSTSTTHHQLSMSHTDRLQHKSTSHPNPPYEVRKMEYHVDCKKYASNTLNNRIVTETFGQVEYQDMVISTGQWSSVGQCHQSHQNWDKYVTNFDLNVTVR</sequence>
<feature type="compositionally biased region" description="Polar residues" evidence="6">
    <location>
        <begin position="288"/>
        <end position="300"/>
    </location>
</feature>
<comment type="similarity">
    <text evidence="4">Belongs to the CEP135/TSGA10 family.</text>
</comment>
<dbReference type="Proteomes" id="UP001209878">
    <property type="component" value="Unassembled WGS sequence"/>
</dbReference>
<feature type="compositionally biased region" description="Polar residues" evidence="6">
    <location>
        <begin position="1066"/>
        <end position="1079"/>
    </location>
</feature>
<dbReference type="GO" id="GO:0005814">
    <property type="term" value="C:centriole"/>
    <property type="evidence" value="ECO:0007669"/>
    <property type="project" value="UniProtKB-SubCell"/>
</dbReference>
<keyword evidence="2" id="KW-0963">Cytoplasm</keyword>
<accession>A0AAD9NVL8</accession>
<feature type="compositionally biased region" description="Polar residues" evidence="6">
    <location>
        <begin position="801"/>
        <end position="815"/>
    </location>
</feature>
<feature type="region of interest" description="Disordered" evidence="6">
    <location>
        <begin position="799"/>
        <end position="850"/>
    </location>
</feature>
<feature type="compositionally biased region" description="Low complexity" evidence="6">
    <location>
        <begin position="268"/>
        <end position="284"/>
    </location>
</feature>
<protein>
    <submittedName>
        <fullName evidence="7">Uncharacterized protein</fullName>
    </submittedName>
</protein>
<dbReference type="InterPro" id="IPR051877">
    <property type="entry name" value="Centriole_BasalBody_StrucProt"/>
</dbReference>
<feature type="coiled-coil region" evidence="5">
    <location>
        <begin position="316"/>
        <end position="376"/>
    </location>
</feature>
<evidence type="ECO:0000256" key="3">
    <source>
        <dbReference type="ARBA" id="ARBA00023212"/>
    </source>
</evidence>
<evidence type="ECO:0000256" key="6">
    <source>
        <dbReference type="SAM" id="MobiDB-lite"/>
    </source>
</evidence>
<evidence type="ECO:0000256" key="5">
    <source>
        <dbReference type="SAM" id="Coils"/>
    </source>
</evidence>
<feature type="region of interest" description="Disordered" evidence="6">
    <location>
        <begin position="1041"/>
        <end position="1097"/>
    </location>
</feature>
<reference evidence="7" key="1">
    <citation type="journal article" date="2023" name="Mol. Biol. Evol.">
        <title>Third-Generation Sequencing Reveals the Adaptive Role of the Epigenome in Three Deep-Sea Polychaetes.</title>
        <authorList>
            <person name="Perez M."/>
            <person name="Aroh O."/>
            <person name="Sun Y."/>
            <person name="Lan Y."/>
            <person name="Juniper S.K."/>
            <person name="Young C.R."/>
            <person name="Angers B."/>
            <person name="Qian P.Y."/>
        </authorList>
    </citation>
    <scope>NUCLEOTIDE SEQUENCE</scope>
    <source>
        <strain evidence="7">R07B-5</strain>
    </source>
</reference>
<keyword evidence="8" id="KW-1185">Reference proteome</keyword>
<evidence type="ECO:0000256" key="4">
    <source>
        <dbReference type="ARBA" id="ARBA00038123"/>
    </source>
</evidence>
<comment type="caution">
    <text evidence="7">The sequence shown here is derived from an EMBL/GenBank/DDBJ whole genome shotgun (WGS) entry which is preliminary data.</text>
</comment>
<feature type="compositionally biased region" description="Basic and acidic residues" evidence="6">
    <location>
        <begin position="983"/>
        <end position="999"/>
    </location>
</feature>
<feature type="region of interest" description="Disordered" evidence="6">
    <location>
        <begin position="253"/>
        <end position="302"/>
    </location>
</feature>
<feature type="compositionally biased region" description="Basic residues" evidence="6">
    <location>
        <begin position="824"/>
        <end position="835"/>
    </location>
</feature>
<feature type="coiled-coil region" evidence="5">
    <location>
        <begin position="110"/>
        <end position="193"/>
    </location>
</feature>
<comment type="subcellular location">
    <subcellularLocation>
        <location evidence="1">Cytoplasm</location>
        <location evidence="1">Cytoskeleton</location>
        <location evidence="1">Microtubule organizing center</location>
        <location evidence="1">Centrosome</location>
        <location evidence="1">Centriole</location>
    </subcellularLocation>
</comment>
<feature type="coiled-coil region" evidence="5">
    <location>
        <begin position="43"/>
        <end position="77"/>
    </location>
</feature>
<proteinExistence type="inferred from homology"/>
<feature type="region of interest" description="Disordered" evidence="6">
    <location>
        <begin position="983"/>
        <end position="1027"/>
    </location>
</feature>
<organism evidence="7 8">
    <name type="scientific">Ridgeia piscesae</name>
    <name type="common">Tubeworm</name>
    <dbReference type="NCBI Taxonomy" id="27915"/>
    <lineage>
        <taxon>Eukaryota</taxon>
        <taxon>Metazoa</taxon>
        <taxon>Spiralia</taxon>
        <taxon>Lophotrochozoa</taxon>
        <taxon>Annelida</taxon>
        <taxon>Polychaeta</taxon>
        <taxon>Sedentaria</taxon>
        <taxon>Canalipalpata</taxon>
        <taxon>Sabellida</taxon>
        <taxon>Siboglinidae</taxon>
        <taxon>Ridgeia</taxon>
    </lineage>
</organism>
<keyword evidence="3" id="KW-0206">Cytoskeleton</keyword>
<evidence type="ECO:0000313" key="8">
    <source>
        <dbReference type="Proteomes" id="UP001209878"/>
    </source>
</evidence>
<evidence type="ECO:0000256" key="2">
    <source>
        <dbReference type="ARBA" id="ARBA00022490"/>
    </source>
</evidence>
<dbReference type="AlphaFoldDB" id="A0AAD9NVL8"/>
<feature type="coiled-coil region" evidence="5">
    <location>
        <begin position="419"/>
        <end position="583"/>
    </location>
</feature>
<dbReference type="PANTHER" id="PTHR20544">
    <property type="entry name" value="CENTROSOMAL PROTEIN CEP135"/>
    <property type="match status" value="1"/>
</dbReference>
<gene>
    <name evidence="7" type="ORF">NP493_341g01017</name>
</gene>
<name>A0AAD9NVL8_RIDPI</name>
<evidence type="ECO:0000256" key="1">
    <source>
        <dbReference type="ARBA" id="ARBA00004114"/>
    </source>
</evidence>
<keyword evidence="5" id="KW-0175">Coiled coil</keyword>
<feature type="compositionally biased region" description="Low complexity" evidence="6">
    <location>
        <begin position="1043"/>
        <end position="1064"/>
    </location>
</feature>
<evidence type="ECO:0000313" key="7">
    <source>
        <dbReference type="EMBL" id="KAK2182666.1"/>
    </source>
</evidence>